<feature type="domain" description="JmjC" evidence="2">
    <location>
        <begin position="145"/>
        <end position="285"/>
    </location>
</feature>
<dbReference type="Gene3D" id="2.60.120.650">
    <property type="entry name" value="Cupin"/>
    <property type="match status" value="1"/>
</dbReference>
<evidence type="ECO:0000313" key="3">
    <source>
        <dbReference type="EMBL" id="GGY40363.1"/>
    </source>
</evidence>
<feature type="region of interest" description="Disordered" evidence="1">
    <location>
        <begin position="1"/>
        <end position="35"/>
    </location>
</feature>
<protein>
    <recommendedName>
        <fullName evidence="2">JmjC domain-containing protein</fullName>
    </recommendedName>
</protein>
<gene>
    <name evidence="3" type="ORF">GCM10010326_37960</name>
</gene>
<dbReference type="InterPro" id="IPR003347">
    <property type="entry name" value="JmjC_dom"/>
</dbReference>
<name>A0ABQ3A7Z0_9ACTN</name>
<dbReference type="Proteomes" id="UP000600946">
    <property type="component" value="Unassembled WGS sequence"/>
</dbReference>
<reference evidence="4" key="1">
    <citation type="journal article" date="2019" name="Int. J. Syst. Evol. Microbiol.">
        <title>The Global Catalogue of Microorganisms (GCM) 10K type strain sequencing project: providing services to taxonomists for standard genome sequencing and annotation.</title>
        <authorList>
            <consortium name="The Broad Institute Genomics Platform"/>
            <consortium name="The Broad Institute Genome Sequencing Center for Infectious Disease"/>
            <person name="Wu L."/>
            <person name="Ma J."/>
        </authorList>
    </citation>
    <scope>NUCLEOTIDE SEQUENCE [LARGE SCALE GENOMIC DNA]</scope>
    <source>
        <strain evidence="4">JCM 4594</strain>
    </source>
</reference>
<accession>A0ABQ3A7Z0</accession>
<proteinExistence type="predicted"/>
<dbReference type="Pfam" id="PF08007">
    <property type="entry name" value="JmjC_2"/>
    <property type="match status" value="1"/>
</dbReference>
<sequence length="475" mass="52285">MTDRATDPDLGVRAGTTRDGVRSDRPDHEAGPGTVAHGVSVEARFDWGEFTERYWDRQPVLYKSVRPIPFEEGEVFQAALRATHAPDPYPIIPSHTQFAVGRFQQTTPGGRLPRASDGTFEGYGRRLAATDADVRSDGYALIVHAFHGFHAGQWERERSFFAGLWERVGLPTTGAITTLFHGTYEHTPVGVHKDRFATFLFAVQGRKRMRFWTHRPWTHGATTVLDYEPYLAESFTAEVEPGDLLYWPAGHYHVGETVGESMATSVNVGVPREDHRAAYDLDDLLVEHDTHSLMDPDAGLARLPAVPAPLSVPDPATAGLPLVFEQVLDAFGTYTDASRMRDRATVQSLRAWTAGGLRPAPRPEEPRVLRDDTVVRALAPILWGETAQARVCAVNGHATTTALSAAHVTRLLRLLDGPGTSVRDLLGPLTDEARAEDGMGGEEALPATREGARRLLETLESFRGVGRSGHRRRSR</sequence>
<comment type="caution">
    <text evidence="3">The sequence shown here is derived from an EMBL/GenBank/DDBJ whole genome shotgun (WGS) entry which is preliminary data.</text>
</comment>
<dbReference type="SUPFAM" id="SSF51197">
    <property type="entry name" value="Clavaminate synthase-like"/>
    <property type="match status" value="1"/>
</dbReference>
<keyword evidence="4" id="KW-1185">Reference proteome</keyword>
<feature type="compositionally biased region" description="Basic and acidic residues" evidence="1">
    <location>
        <begin position="19"/>
        <end position="30"/>
    </location>
</feature>
<evidence type="ECO:0000259" key="2">
    <source>
        <dbReference type="PROSITE" id="PS51184"/>
    </source>
</evidence>
<dbReference type="PROSITE" id="PS51184">
    <property type="entry name" value="JMJC"/>
    <property type="match status" value="1"/>
</dbReference>
<dbReference type="EMBL" id="BMUU01000006">
    <property type="protein sequence ID" value="GGY40363.1"/>
    <property type="molecule type" value="Genomic_DNA"/>
</dbReference>
<organism evidence="3 4">
    <name type="scientific">Streptomyces xanthochromogenes</name>
    <dbReference type="NCBI Taxonomy" id="67384"/>
    <lineage>
        <taxon>Bacteria</taxon>
        <taxon>Bacillati</taxon>
        <taxon>Actinomycetota</taxon>
        <taxon>Actinomycetes</taxon>
        <taxon>Kitasatosporales</taxon>
        <taxon>Streptomycetaceae</taxon>
        <taxon>Streptomyces</taxon>
    </lineage>
</organism>
<evidence type="ECO:0000256" key="1">
    <source>
        <dbReference type="SAM" id="MobiDB-lite"/>
    </source>
</evidence>
<evidence type="ECO:0000313" key="4">
    <source>
        <dbReference type="Proteomes" id="UP000600946"/>
    </source>
</evidence>